<evidence type="ECO:0000256" key="6">
    <source>
        <dbReference type="ARBA" id="ARBA00022519"/>
    </source>
</evidence>
<evidence type="ECO:0000256" key="13">
    <source>
        <dbReference type="ARBA" id="ARBA00029511"/>
    </source>
</evidence>
<evidence type="ECO:0000256" key="7">
    <source>
        <dbReference type="ARBA" id="ARBA00022679"/>
    </source>
</evidence>
<comment type="pathway">
    <text evidence="2 15">Bacterial outer membrane biogenesis; LPS core biosynthesis.</text>
</comment>
<proteinExistence type="inferred from homology"/>
<keyword evidence="12 15" id="KW-0472">Membrane</keyword>
<dbReference type="GO" id="GO:0016301">
    <property type="term" value="F:kinase activity"/>
    <property type="evidence" value="ECO:0007669"/>
    <property type="project" value="UniProtKB-KW"/>
</dbReference>
<gene>
    <name evidence="15" type="primary">kdkA</name>
    <name evidence="16" type="ORF">HCJ96_07275</name>
</gene>
<dbReference type="HAMAP" id="MF_00521">
    <property type="entry name" value="KDO_kinase"/>
    <property type="match status" value="1"/>
</dbReference>
<evidence type="ECO:0000256" key="9">
    <source>
        <dbReference type="ARBA" id="ARBA00022777"/>
    </source>
</evidence>
<evidence type="ECO:0000256" key="14">
    <source>
        <dbReference type="ARBA" id="ARBA00034417"/>
    </source>
</evidence>
<evidence type="ECO:0000256" key="8">
    <source>
        <dbReference type="ARBA" id="ARBA00022741"/>
    </source>
</evidence>
<name>A0ABX1R2X6_9ALTE</name>
<reference evidence="16 17" key="1">
    <citation type="submission" date="2020-03" db="EMBL/GenBank/DDBJ databases">
        <title>Alteromonas ponticola sp. nov., isolated from seawater.</title>
        <authorList>
            <person name="Yoon J.-H."/>
            <person name="Kim Y.-O."/>
        </authorList>
    </citation>
    <scope>NUCLEOTIDE SEQUENCE [LARGE SCALE GENOMIC DNA]</scope>
    <source>
        <strain evidence="16 17">MYP5</strain>
    </source>
</reference>
<sequence length="238" mass="27950">MTIKQQQIGRRQFALYDEQIMPRPEKAFFSAKHWQRQNKVIGSAKGRGTTMFIKPLNDIWVLRHFRRGGMIGKFLKDQYLFTGLARTRAFAEFNLLNTMKALALPVPTPIAAYVSRRGFFYRADLLTRLIPNSEDLHSILCQRTLTPEEWQHVGATIARFHAAQIYHHDLNVRNIMLNNQQQAWLIDFDRCGKRTGHKWKQSNLNRLLRSLIKERGNHTAFRWNEADWQSLLEGYNQA</sequence>
<evidence type="ECO:0000256" key="1">
    <source>
        <dbReference type="ARBA" id="ARBA00004515"/>
    </source>
</evidence>
<keyword evidence="9 15" id="KW-0418">Kinase</keyword>
<dbReference type="Proteomes" id="UP000709336">
    <property type="component" value="Unassembled WGS sequence"/>
</dbReference>
<dbReference type="InterPro" id="IPR022826">
    <property type="entry name" value="KDO_kinase"/>
</dbReference>
<dbReference type="EC" id="2.7.1.166" evidence="4 15"/>
<evidence type="ECO:0000256" key="4">
    <source>
        <dbReference type="ARBA" id="ARBA00011988"/>
    </source>
</evidence>
<comment type="similarity">
    <text evidence="3 15">Belongs to the protein kinase superfamily. KdkA/RfaP family.</text>
</comment>
<dbReference type="InterPro" id="IPR011009">
    <property type="entry name" value="Kinase-like_dom_sf"/>
</dbReference>
<keyword evidence="8 15" id="KW-0547">Nucleotide-binding</keyword>
<organism evidence="16 17">
    <name type="scientific">Alteromonas ponticola</name>
    <dbReference type="NCBI Taxonomy" id="2720613"/>
    <lineage>
        <taxon>Bacteria</taxon>
        <taxon>Pseudomonadati</taxon>
        <taxon>Pseudomonadota</taxon>
        <taxon>Gammaproteobacteria</taxon>
        <taxon>Alteromonadales</taxon>
        <taxon>Alteromonadaceae</taxon>
        <taxon>Alteromonas/Salinimonas group</taxon>
        <taxon>Alteromonas</taxon>
    </lineage>
</organism>
<evidence type="ECO:0000313" key="17">
    <source>
        <dbReference type="Proteomes" id="UP000709336"/>
    </source>
</evidence>
<keyword evidence="10 15" id="KW-0067">ATP-binding</keyword>
<keyword evidence="6 15" id="KW-0997">Cell inner membrane</keyword>
<accession>A0ABX1R2X6</accession>
<dbReference type="EMBL" id="JAATNW010000004">
    <property type="protein sequence ID" value="NMH59811.1"/>
    <property type="molecule type" value="Genomic_DNA"/>
</dbReference>
<protein>
    <recommendedName>
        <fullName evidence="13 15">3-deoxy-D-manno-octulosonic acid kinase</fullName>
        <shortName evidence="15">Kdo kinase</shortName>
        <ecNumber evidence="4 15">2.7.1.166</ecNumber>
    </recommendedName>
</protein>
<comment type="caution">
    <text evidence="16">The sequence shown here is derived from an EMBL/GenBank/DDBJ whole genome shotgun (WGS) entry which is preliminary data.</text>
</comment>
<comment type="catalytic activity">
    <reaction evidence="14 15">
        <text>an alpha-Kdo-(2-&gt;6)-lipid IVA + ATP = a 4-O-phospho-alpha-Kdo-(2-&gt;6)-lipid IVA + ADP + H(+)</text>
        <dbReference type="Rhea" id="RHEA:74271"/>
        <dbReference type="ChEBI" id="CHEBI:15378"/>
        <dbReference type="ChEBI" id="CHEBI:30616"/>
        <dbReference type="ChEBI" id="CHEBI:176428"/>
        <dbReference type="ChEBI" id="CHEBI:193140"/>
        <dbReference type="ChEBI" id="CHEBI:456216"/>
        <dbReference type="EC" id="2.7.1.166"/>
    </reaction>
</comment>
<evidence type="ECO:0000256" key="15">
    <source>
        <dbReference type="HAMAP-Rule" id="MF_00521"/>
    </source>
</evidence>
<evidence type="ECO:0000256" key="5">
    <source>
        <dbReference type="ARBA" id="ARBA00022475"/>
    </source>
</evidence>
<comment type="subcellular location">
    <subcellularLocation>
        <location evidence="1 15">Cell inner membrane</location>
        <topology evidence="1 15">Peripheral membrane protein</topology>
        <orientation evidence="1 15">Cytoplasmic side</orientation>
    </subcellularLocation>
</comment>
<dbReference type="Gene3D" id="1.10.510.10">
    <property type="entry name" value="Transferase(Phosphotransferase) domain 1"/>
    <property type="match status" value="1"/>
</dbReference>
<evidence type="ECO:0000313" key="16">
    <source>
        <dbReference type="EMBL" id="NMH59811.1"/>
    </source>
</evidence>
<evidence type="ECO:0000256" key="11">
    <source>
        <dbReference type="ARBA" id="ARBA00022985"/>
    </source>
</evidence>
<feature type="active site" evidence="15">
    <location>
        <position position="169"/>
    </location>
</feature>
<keyword evidence="17" id="KW-1185">Reference proteome</keyword>
<dbReference type="RefSeq" id="WP_169210389.1">
    <property type="nucleotide sequence ID" value="NZ_JAATNW010000004.1"/>
</dbReference>
<evidence type="ECO:0000256" key="10">
    <source>
        <dbReference type="ARBA" id="ARBA00022840"/>
    </source>
</evidence>
<dbReference type="SUPFAM" id="SSF56112">
    <property type="entry name" value="Protein kinase-like (PK-like)"/>
    <property type="match status" value="1"/>
</dbReference>
<dbReference type="Pfam" id="PF06293">
    <property type="entry name" value="Kdo"/>
    <property type="match status" value="1"/>
</dbReference>
<evidence type="ECO:0000256" key="2">
    <source>
        <dbReference type="ARBA" id="ARBA00004713"/>
    </source>
</evidence>
<evidence type="ECO:0000256" key="12">
    <source>
        <dbReference type="ARBA" id="ARBA00023136"/>
    </source>
</evidence>
<comment type="function">
    <text evidence="15">Catalyzes the ATP-dependent phosphorylation of the 3-deoxy-D-manno-octulosonic acid (Kdo) residue in Kdo-lipid IV(A) at the 4-OH position.</text>
</comment>
<keyword evidence="5 15" id="KW-1003">Cell membrane</keyword>
<keyword evidence="11 15" id="KW-0448">Lipopolysaccharide biosynthesis</keyword>
<dbReference type="NCBIfam" id="NF002475">
    <property type="entry name" value="PRK01723.1"/>
    <property type="match status" value="1"/>
</dbReference>
<evidence type="ECO:0000256" key="3">
    <source>
        <dbReference type="ARBA" id="ARBA00010327"/>
    </source>
</evidence>
<keyword evidence="7 15" id="KW-0808">Transferase</keyword>